<comment type="caution">
    <text evidence="1">The sequence shown here is derived from an EMBL/GenBank/DDBJ whole genome shotgun (WGS) entry which is preliminary data.</text>
</comment>
<evidence type="ECO:0008006" key="3">
    <source>
        <dbReference type="Google" id="ProtNLM"/>
    </source>
</evidence>
<dbReference type="EMBL" id="JTJZ01000012">
    <property type="protein sequence ID" value="KHS54020.1"/>
    <property type="molecule type" value="Genomic_DNA"/>
</dbReference>
<dbReference type="Proteomes" id="UP000031488">
    <property type="component" value="Unassembled WGS sequence"/>
</dbReference>
<accession>A0A0B9AXE2</accession>
<evidence type="ECO:0000313" key="2">
    <source>
        <dbReference type="Proteomes" id="UP000031488"/>
    </source>
</evidence>
<dbReference type="PANTHER" id="PTHR33361">
    <property type="entry name" value="GLR0591 PROTEIN"/>
    <property type="match status" value="1"/>
</dbReference>
<proteinExistence type="predicted"/>
<dbReference type="AlphaFoldDB" id="A0A0B9AXE2"/>
<keyword evidence="2" id="KW-1185">Reference proteome</keyword>
<reference evidence="1 2" key="1">
    <citation type="submission" date="2014-11" db="EMBL/GenBank/DDBJ databases">
        <title>Draft Genome Sequence of Brevibacterium linens AE038-8.</title>
        <authorList>
            <person name="Maizel D."/>
            <person name="Utturkar S.M."/>
            <person name="Brown S.D."/>
            <person name="Ferrero M."/>
            <person name="Rosen B.P."/>
        </authorList>
    </citation>
    <scope>NUCLEOTIDE SEQUENCE [LARGE SCALE GENOMIC DNA]</scope>
    <source>
        <strain evidence="1 2">AE038-8</strain>
    </source>
</reference>
<dbReference type="Pfam" id="PF05960">
    <property type="entry name" value="DUF885"/>
    <property type="match status" value="1"/>
</dbReference>
<sequence length="575" mass="65618">MSEHHHRHDGRAEVSATSRRLAEIIDAEWSWREAELGSLSQRASVVDFLPDVSEKAQLRRRQMWEKTLGELDALRTADLSADEKVDFDVYHQQLTTLVEAQRNRMWERPATADSAFWRSMAFDAYRLVLEDAESARAYLRMLADIPRYFDQQIENMRAGAARGFGPARVCMSGREEPVRVIAEAEDVAELAFFGPFRRMPAVVPEQVRTELHEAAAQVLSTEVVPAYRKLLDFLTTEYLPNLPDSIAAVDQPGGLEFYRSQIREYSTTELSPQQIFDIGQVEVKKIREEMDDVAAELGHPGDLPGLFEFMRTSPHFYATTKRQLLAEAAYTCKAFDRVVHQYFGRLPQQRFAIMETPAEIAKFDTFGRGAPDRYLLNTYNLPARPLYSLPSLTLHESAPGHSFQISLAEELELKDFRRLYISAFGEGWGLYTERLGDEMGMYETPFERMGMLSFQMWRAVRLVVDPGMHALGWSRERAQDFLRENTAIAEHEIVTEIDRYISWPGQATAYYLGQLTIQQLRKEAEETLGEDFSIRDFHDTVLGMGSVPLTVLQAHVRAYIRAAAAKRQTQAAAGH</sequence>
<dbReference type="InterPro" id="IPR010281">
    <property type="entry name" value="DUF885"/>
</dbReference>
<dbReference type="PATRIC" id="fig|1703.6.peg.369"/>
<protein>
    <recommendedName>
        <fullName evidence="3">DUF885 domain-containing protein</fullName>
    </recommendedName>
</protein>
<organism evidence="1 2">
    <name type="scientific">Brevibacterium linens</name>
    <dbReference type="NCBI Taxonomy" id="1703"/>
    <lineage>
        <taxon>Bacteria</taxon>
        <taxon>Bacillati</taxon>
        <taxon>Actinomycetota</taxon>
        <taxon>Actinomycetes</taxon>
        <taxon>Micrococcales</taxon>
        <taxon>Brevibacteriaceae</taxon>
        <taxon>Brevibacterium</taxon>
    </lineage>
</organism>
<name>A0A0B9AXE2_BRELN</name>
<dbReference type="PANTHER" id="PTHR33361:SF2">
    <property type="entry name" value="DUF885 DOMAIN-CONTAINING PROTEIN"/>
    <property type="match status" value="1"/>
</dbReference>
<evidence type="ECO:0000313" key="1">
    <source>
        <dbReference type="EMBL" id="KHS54020.1"/>
    </source>
</evidence>
<gene>
    <name evidence="1" type="ORF">AE0388_0481</name>
</gene>
<dbReference type="RefSeq" id="WP_200885273.1">
    <property type="nucleotide sequence ID" value="NZ_JTJZ01000012.1"/>
</dbReference>